<dbReference type="GO" id="GO:1902850">
    <property type="term" value="P:microtubule cytoskeleton organization involved in mitosis"/>
    <property type="evidence" value="ECO:0007669"/>
    <property type="project" value="UniProtKB-ARBA"/>
</dbReference>
<dbReference type="Pfam" id="PF12780">
    <property type="entry name" value="AAA_8"/>
    <property type="match status" value="1"/>
</dbReference>
<evidence type="ECO:0000256" key="12">
    <source>
        <dbReference type="ARBA" id="ARBA00023212"/>
    </source>
</evidence>
<dbReference type="GO" id="GO:0000235">
    <property type="term" value="C:astral microtubule"/>
    <property type="evidence" value="ECO:0007669"/>
    <property type="project" value="UniProtKB-ARBA"/>
</dbReference>
<keyword evidence="8" id="KW-0067">ATP-binding</keyword>
<dbReference type="InterPro" id="IPR054354">
    <property type="entry name" value="DYNC2H1-like_lid"/>
</dbReference>
<keyword evidence="7" id="KW-0547">Nucleotide-binding</keyword>
<dbReference type="InterPro" id="IPR003593">
    <property type="entry name" value="AAA+_ATPase"/>
</dbReference>
<dbReference type="InterPro" id="IPR042228">
    <property type="entry name" value="Dynein_linker_3"/>
</dbReference>
<dbReference type="InterPro" id="IPR027417">
    <property type="entry name" value="P-loop_NTPase"/>
</dbReference>
<dbReference type="Gene3D" id="1.10.8.710">
    <property type="match status" value="1"/>
</dbReference>
<sequence>MNTVTKDTDYENSIIINFIDFCLNFFSGIYNIDRLLKIQIRDNIDEQSQNEIRDFLFNNELTSVDNNQLVALYDEDLKTLKLHSLFGQLDFDIENIQKLLIMKNENLINFTTPLHLQLSFITIPQKLNINNISSLTENAISSLFKMLINVNPNLYSNDYVTNINKNIHDLSMRLLNLQNTITTPDFKATANEIIREIVIKGAKLTNFTEFLPETYMNDSNFLNSLQSTVNIWIKNILVLTTLADNDFEGSIDHELTFWSNLSTVMTSILKSLNSTEVIITFTILLEAKRFKSLTTVISDTRLLEYVKQTSDYKDFLLSLPISKINDCDILTALKDLIYTLCMKLKTFGISQKSVERFISLLQKLDKHLRNKLITIVPCMLKQTYSEFINNSDILIRTINFWEKSYNDLIVQARKCIRDNKLTDVQTIYKVSDTGEFKEFIKNIIKFRKEHEKFRIRVEKLHFLDLTKDVNHLYEIIESQAFGASSVIEDFNEARTNFNNAYLNLQDSISTRFQNDLENKITPSELYLHLYRFKYIREYIPILRGTYTQAFQLYIKYLKVEIDQLESISHNKSFLKKTLSSKDMTLFSSNVILMHQISTHVKNILLSLKNLNCDKIIDGNEFLNIVHSCEILIDSNDIKTELSTWKYDSFGNEHLIDSQPVFTIMLNEKGIYELNLNFNYQVLGNIKDFKTLMFSGIDMPDDLLIDIMHFEEITPFYYSVLENVQIFFNTLENIKSKPFCNILLSTQVHNIWDLVHEGMLTNWGQIFNRSISIGNEQNFINRFEKSIYKLVEMYSIVNNSNEILNVIFKKLLDTPFDKDDLNLIINELQAELYNIDIFDDNEINYCITYFNIAIRYILIAKITKYLKNFQLSYTKVTVNMSNLAINFCPDLGTLSNILISEFHNQLKSIFKINSLRLKNPQNSTDTSFFYDLSLFQDVVTETTSRILGQINDILEILTDWKHYEQMWYFNEDKIVAHASNDLNKLNSLFLTLFHDRQKLYDLYKCTNIPILDVDYGNTYSVIDNKLRAYEKILIQHLVSCYSKKSEQFSKTVVGLKDQLILADLNFGSLYSAIEYIIFVIEITEKIDLFKNELSHYKNYQKTITMSKIRLPLTFMFVEQLECDFNDLLQIHESKYKILEANHSQFDTIFLTETNKIKGTIDSLINDWDIAKDITFASLLLDEKLSIISEFEKKAHTLVQKIAQIHTASKLLVIPIYLENNRVEILTNELSDQKTKYLKGKMLTTDLENVLHQKWSSTLIPHIMEKIRLIVSQLSDLIREGQKELSYSFVHYSSDQFKELLLILEKLKDSSIKKRHWQTVFFKFSTERIPEKIIEDLNFTIEDVLTIDFSKHVTELNSIIESAKQEYIIEDSLNKLKEYLNTSHLSSYKHSSGAYIVNEWDDLYKSCKDYLDELNSMKIHSSYNIFEQKCNEWEIKLDRILQIFDIWMELQFYWLDLYGIIGMNKEVRDRLPLESAKYDNVTSDYKSILTRIFTSTKILDILKFPNCLESFSHILSSLKLIKSSLNDFIDNQRMRFPRFNFLSNEDILRILGSPSSAVMISSFCQKLFGTIKGLLIEDEIITGVISIEGEHMIFTSAISMVGKESNLLWLNDIDSALTETLNYQIQLAKAQINNGNILSKIIDHHVYQSVLVALQIIVTKKIDESIGLKDFRNLQTYLHTSVSSMIEVIYKIEDPLKKKKCINLLIELLQYRNFVDELHLMPALNRKVAWINRLKFYGTIADSDGLDNIYVSIGNNNIKYSYSYIGVPENLIRTESLLTAYVSLMHAFDQNYGSSLFGPAATGKTETTKSLGHSLGKTVVIFNCDDSFDIDSLTRIMGGICQLGVWCCFDEFNRLPKAILSAVASYLEAIQFSLTRSLNSVQLRQSSFKLHKDSRFIVTLNPTYEGRSELPTNLKKLFRSFSMSHADLYTISSVYLEMMGYPDWSDLSKTLSNLMLELDKQCTKQLHYDFGLRCLKTILRNAQILKKKDVHSRLKVLLNSIIQVISPKLNMDDTVLLHHLIRKYFNVDLPHIDNDMFISTLVNQMPYKYSAHFIQLCKHLYELQGINQSVIIMGKTGSGKSTLIKETLRAIKTLLGINTILYRIDTKTLTKEKLYGYINKVTLEWKDGVFTSIIRDIMTDSHAQYKDALTWIVFDSDIDPEYAEVLNSVLDDNRLLTLPTGERLNIPSNVKILFETQDLIHATMATISRSAMIWVSTSLYSSFALFKQSFENELSMLPDRLPNHDGWVENVIYPIRKLLTESILNEIIAKASQFSHVMFFIETRSLRNFARSLITELKKLQKYHFKLENVFLRRLLIFLIKNSLVLSFVADCCLEDQDVFLKLLNKLFNNSNGQLELEGDIFDVIFEEETLCFKPALSFIDNHSLQFQDITATDTVVETVDTVRQKHVILHLLTSDQMPILCGPAGSGKTMILTNSILNSKSYAIQSMSFSKETTVDNIINIIINNCEQKSTSNGFILSPKLHNKILVLFFDEINLTSTDRYGSQPVILFLRQLIETGGFWDYKTNQWATLENVKFVGACNPTEDLGRSELNSSFLRLTNIINIPHPNNKSLDYIYKKFYMSILKLVPQAKGYVQEFTSATIIVYQLFTETFSSDQNKHYIVSPREITRLTKGIYYLIINGNFTTLQEIIQLWIYECQRIFSDRLVTPEEKVIFYTLLYDTCHKYFPHQNITNLNMNEILFSNWLSLEYKKVHINELSKFIEQRFSTFCEETLEYNFVLHNECLKEIISVDRVLKQFQGHMMLIGPHKTGKTTIVKFVSWMNGIEVIQLNIHKNYTLDDFENFLRITLLECALNEKPICMLIDESNLTNPVYFERINSLLAKSDISDLFQGEEYDKLISDVSVKVRKLGLPIDTDKELYTWFVSQMSKNLHVIFEISKNITEDYSVLASPAMFNRCVIYWTNSWEPHTKIHVINHLLKPVPINVEIDFKNVDKNLNVLSHSIENNLHLLINCFMQIDDIFSVSSGTMESPSRLLNALGLFIGQYNNDISELEVNQRFMSNGLEKLNETVLEVKILNTELNDKKNEMELKESEANQTLDEMLIEQNEAERKHDATEDIKALLENQERIIEERKRFVIEKLASVEPLIEEAEKGVKGIKKAHLIEIKSMSHPPNSVKLTLEVMCILLGYNFSTWNDILNYIRKDNFINDILTFDTLAMISESVKEIIIDEYFSNKDFNFIKVYRASKVCGPLFKWIEAQLNFSDTLNNIEPLQKEVKSLESKTRNLQAKLLAAEDMIKDLQEKIITSKKYYSSTIRDIEKIKTEMKAIKLKLDNSNELVLSLTEEKTRWSKNLKLFGSKRANLLGNSFLTAIYVSYCCEWDETVRVSMLERARSLLRSLNIPFQEFYTYKNEAVDKTATSDWVQFGLPNEKFFIESFNMIIEPPANYLLLVDPNGTIIPVLSKVYGERFSIFSFLDENYIKRLENSIRFGEVALICDAEYYDSILDNIISKRYRSSAGRTSVIIGSKELDISKNFKLILHTKNYDYNIPSFMSNNLRVLNFKVSHASVEELTIKLSVENENANILKEYDEILSIERDTKTMLKIYGSQLLKELSSSEGSILENHNLVEILASMKMQSFQLDKRLSNSGAIMDKVSSTRSKYKMLGRHSSMIFKIFEQLSSFNWFYEFTVEKFLECVRTVIYNVGQSNSDSLLEYIVDKLYNAVIKTFALNLSQTDSELLTFSLYLLKIAIQNEYKNISEFKYIIKLMTSLNDYADNDITLVQLMELLRIAQTQGFSEMINFCRKRLTSESDFTLKDLVQLKPNINILCGNEKEIDGTYEIKKVALALNKELVVISLGDKSSIDFIEGQIIKAKDKNQWLLLQNAQLSGDWISSSLQKYLDHGNYFNELENNNSKEKRLKLFMTCDLFDTPMPIPILQKCYNYYCSNGGNIIDILLASWRNEITNESEIDKMSEYWYLKFVLSIIHSLIISINKLTGLGFNKKYDFNSIDNEFIMKIVFKSTSTVDFHELSFEYLKYILLNIVYGAKIDNESDFKILETIVTKILNNSNIPKQDSKFSEILPNIAIDNLYSHEFDSIDKFIKTIKEPSNSKIEWLQLPKEKIDIHNKNYSNDITEKLLKIFPFQDL</sequence>
<dbReference type="SUPFAM" id="SSF52540">
    <property type="entry name" value="P-loop containing nucleoside triphosphate hydrolases"/>
    <property type="match status" value="5"/>
</dbReference>
<evidence type="ECO:0000256" key="10">
    <source>
        <dbReference type="ARBA" id="ARBA00023054"/>
    </source>
</evidence>
<dbReference type="GO" id="GO:0005868">
    <property type="term" value="C:cytoplasmic dynein complex"/>
    <property type="evidence" value="ECO:0007669"/>
    <property type="project" value="UniProtKB-ARBA"/>
</dbReference>
<dbReference type="Gene3D" id="3.20.180.20">
    <property type="entry name" value="Dynein heavy chain, N-terminal domain 2"/>
    <property type="match status" value="1"/>
</dbReference>
<dbReference type="Gene3D" id="1.20.140.100">
    <property type="entry name" value="Dynein heavy chain, N-terminal domain 2"/>
    <property type="match status" value="1"/>
</dbReference>
<comment type="subcellular location">
    <subcellularLocation>
        <location evidence="1">Cytoplasm</location>
        <location evidence="1">Cytoskeleton</location>
    </subcellularLocation>
</comment>
<dbReference type="SMART" id="SM00382">
    <property type="entry name" value="AAA"/>
    <property type="match status" value="4"/>
</dbReference>
<dbReference type="GO" id="GO:0045505">
    <property type="term" value="F:dynein intermediate chain binding"/>
    <property type="evidence" value="ECO:0007669"/>
    <property type="project" value="InterPro"/>
</dbReference>
<evidence type="ECO:0000256" key="11">
    <source>
        <dbReference type="ARBA" id="ARBA00023175"/>
    </source>
</evidence>
<keyword evidence="17" id="KW-1185">Reference proteome</keyword>
<evidence type="ECO:0000256" key="3">
    <source>
        <dbReference type="ARBA" id="ARBA00022197"/>
    </source>
</evidence>
<evidence type="ECO:0000256" key="2">
    <source>
        <dbReference type="ARBA" id="ARBA00008887"/>
    </source>
</evidence>
<dbReference type="Gene3D" id="3.40.50.300">
    <property type="entry name" value="P-loop containing nucleotide triphosphate hydrolases"/>
    <property type="match status" value="5"/>
</dbReference>
<dbReference type="OrthoDB" id="447173at2759"/>
<dbReference type="KEGG" id="tpf:TPHA_0A03000"/>
<evidence type="ECO:0000256" key="6">
    <source>
        <dbReference type="ARBA" id="ARBA00022737"/>
    </source>
</evidence>
<proteinExistence type="inferred from homology"/>
<dbReference type="InterPro" id="IPR043157">
    <property type="entry name" value="Dynein_AAA1S"/>
</dbReference>
<evidence type="ECO:0000256" key="9">
    <source>
        <dbReference type="ARBA" id="ARBA00023017"/>
    </source>
</evidence>
<dbReference type="GO" id="GO:0051959">
    <property type="term" value="F:dynein light intermediate chain binding"/>
    <property type="evidence" value="ECO:0007669"/>
    <property type="project" value="InterPro"/>
</dbReference>
<protein>
    <recommendedName>
        <fullName evidence="3">Dynein heavy chain, cytoplasmic</fullName>
    </recommendedName>
    <alternativeName>
        <fullName evidence="13">Dynein heavy chain, cytosolic</fullName>
    </alternativeName>
</protein>
<evidence type="ECO:0000256" key="4">
    <source>
        <dbReference type="ARBA" id="ARBA00022490"/>
    </source>
</evidence>
<evidence type="ECO:0000256" key="14">
    <source>
        <dbReference type="SAM" id="Coils"/>
    </source>
</evidence>
<evidence type="ECO:0000256" key="5">
    <source>
        <dbReference type="ARBA" id="ARBA00022701"/>
    </source>
</evidence>
<dbReference type="RefSeq" id="XP_003683813.1">
    <property type="nucleotide sequence ID" value="XM_003683765.1"/>
</dbReference>
<evidence type="ECO:0000256" key="8">
    <source>
        <dbReference type="ARBA" id="ARBA00022840"/>
    </source>
</evidence>
<keyword evidence="6" id="KW-0677">Repeat</keyword>
<name>G8BNA1_TETPH</name>
<dbReference type="Proteomes" id="UP000005666">
    <property type="component" value="Chromosome 1"/>
</dbReference>
<dbReference type="InterPro" id="IPR035706">
    <property type="entry name" value="AAA_9"/>
</dbReference>
<accession>G8BNA1</accession>
<dbReference type="InterPro" id="IPR024317">
    <property type="entry name" value="Dynein_heavy_chain_D4_dom"/>
</dbReference>
<dbReference type="EMBL" id="HE612856">
    <property type="protein sequence ID" value="CCE61379.1"/>
    <property type="molecule type" value="Genomic_DNA"/>
</dbReference>
<dbReference type="HOGENOM" id="CLU_000038_7_0_1"/>
<evidence type="ECO:0000256" key="13">
    <source>
        <dbReference type="ARBA" id="ARBA00033439"/>
    </source>
</evidence>
<feature type="domain" description="AAA+ ATPase" evidence="15">
    <location>
        <begin position="2413"/>
        <end position="2566"/>
    </location>
</feature>
<dbReference type="GO" id="GO:0005524">
    <property type="term" value="F:ATP binding"/>
    <property type="evidence" value="ECO:0007669"/>
    <property type="project" value="UniProtKB-KW"/>
</dbReference>
<feature type="coiled-coil region" evidence="14">
    <location>
        <begin position="3020"/>
        <end position="3088"/>
    </location>
</feature>
<dbReference type="Gene3D" id="1.10.472.130">
    <property type="match status" value="1"/>
</dbReference>
<dbReference type="Pfam" id="PF12774">
    <property type="entry name" value="AAA_6"/>
    <property type="match status" value="1"/>
</dbReference>
<keyword evidence="11" id="KW-0505">Motor protein</keyword>
<dbReference type="PANTHER" id="PTHR45703">
    <property type="entry name" value="DYNEIN HEAVY CHAIN"/>
    <property type="match status" value="1"/>
</dbReference>
<dbReference type="Gene3D" id="1.10.287.2620">
    <property type="match status" value="1"/>
</dbReference>
<keyword evidence="4" id="KW-0963">Cytoplasm</keyword>
<dbReference type="InterPro" id="IPR042222">
    <property type="entry name" value="Dynein_2_N"/>
</dbReference>
<dbReference type="Pfam" id="PF18198">
    <property type="entry name" value="AAA_lid_11"/>
    <property type="match status" value="1"/>
</dbReference>
<dbReference type="InterPro" id="IPR024743">
    <property type="entry name" value="Dynein_HC_stalk"/>
</dbReference>
<dbReference type="GO" id="GO:0000070">
    <property type="term" value="P:mitotic sister chromatid segregation"/>
    <property type="evidence" value="ECO:0007669"/>
    <property type="project" value="UniProtKB-ARBA"/>
</dbReference>
<dbReference type="Gene3D" id="1.20.1280.160">
    <property type="match status" value="1"/>
</dbReference>
<comment type="similarity">
    <text evidence="2">Belongs to the dynein heavy chain family.</text>
</comment>
<dbReference type="Gene3D" id="1.20.58.1120">
    <property type="match status" value="1"/>
</dbReference>
<dbReference type="InterPro" id="IPR004273">
    <property type="entry name" value="Dynein_heavy_D6_P-loop"/>
</dbReference>
<dbReference type="GeneID" id="11532304"/>
<dbReference type="Gene3D" id="1.10.8.720">
    <property type="entry name" value="Region D6 of dynein motor"/>
    <property type="match status" value="1"/>
</dbReference>
<reference evidence="16 17" key="1">
    <citation type="journal article" date="2011" name="Proc. Natl. Acad. Sci. U.S.A.">
        <title>Evolutionary erosion of yeast sex chromosomes by mating-type switching accidents.</title>
        <authorList>
            <person name="Gordon J.L."/>
            <person name="Armisen D."/>
            <person name="Proux-Wera E."/>
            <person name="Oheigeartaigh S.S."/>
            <person name="Byrne K.P."/>
            <person name="Wolfe K.H."/>
        </authorList>
    </citation>
    <scope>NUCLEOTIDE SEQUENCE [LARGE SCALE GENOMIC DNA]</scope>
    <source>
        <strain evidence="17">ATCC 24235 / CBS 4417 / NBRC 1672 / NRRL Y-8282 / UCD 70-5</strain>
    </source>
</reference>
<dbReference type="Pfam" id="PF22597">
    <property type="entry name" value="DYN_lid"/>
    <property type="match status" value="1"/>
</dbReference>
<dbReference type="FunFam" id="3.40.50.300:FF:000996">
    <property type="entry name" value="Cytoplasmic dynein heavy chain"/>
    <property type="match status" value="1"/>
</dbReference>
<dbReference type="Gene3D" id="1.20.920.20">
    <property type="match status" value="1"/>
</dbReference>
<organism evidence="16 17">
    <name type="scientific">Tetrapisispora phaffii (strain ATCC 24235 / CBS 4417 / NBRC 1672 / NRRL Y-8282 / UCD 70-5)</name>
    <name type="common">Yeast</name>
    <name type="synonym">Fabospora phaffii</name>
    <dbReference type="NCBI Taxonomy" id="1071381"/>
    <lineage>
        <taxon>Eukaryota</taxon>
        <taxon>Fungi</taxon>
        <taxon>Dikarya</taxon>
        <taxon>Ascomycota</taxon>
        <taxon>Saccharomycotina</taxon>
        <taxon>Saccharomycetes</taxon>
        <taxon>Saccharomycetales</taxon>
        <taxon>Saccharomycetaceae</taxon>
        <taxon>Tetrapisispora</taxon>
    </lineage>
</organism>
<feature type="domain" description="AAA+ ATPase" evidence="15">
    <location>
        <begin position="1788"/>
        <end position="1930"/>
    </location>
</feature>
<keyword evidence="9" id="KW-0243">Dynein</keyword>
<dbReference type="InterPro" id="IPR013602">
    <property type="entry name" value="Dynein_heavy_linker"/>
</dbReference>
<feature type="domain" description="AAA+ ATPase" evidence="15">
    <location>
        <begin position="2755"/>
        <end position="2950"/>
    </location>
</feature>
<dbReference type="InterPro" id="IPR013594">
    <property type="entry name" value="Dynein_heavy_tail"/>
</dbReference>
<dbReference type="InterPro" id="IPR041658">
    <property type="entry name" value="AAA_lid_11"/>
</dbReference>
<keyword evidence="5" id="KW-0493">Microtubule</keyword>
<dbReference type="STRING" id="1071381.G8BNA1"/>
<dbReference type="InterPro" id="IPR026983">
    <property type="entry name" value="DHC"/>
</dbReference>
<evidence type="ECO:0000256" key="7">
    <source>
        <dbReference type="ARBA" id="ARBA00022741"/>
    </source>
</evidence>
<dbReference type="Pfam" id="PF03028">
    <property type="entry name" value="Dynein_heavy"/>
    <property type="match status" value="1"/>
</dbReference>
<evidence type="ECO:0000313" key="16">
    <source>
        <dbReference type="EMBL" id="CCE61379.1"/>
    </source>
</evidence>
<dbReference type="Pfam" id="PF08385">
    <property type="entry name" value="DHC_N1"/>
    <property type="match status" value="1"/>
</dbReference>
<dbReference type="PANTHER" id="PTHR45703:SF36">
    <property type="entry name" value="DYNEIN HEAVY CHAIN, CYTOPLASMIC"/>
    <property type="match status" value="1"/>
</dbReference>
<dbReference type="Pfam" id="PF08393">
    <property type="entry name" value="DHC_N2"/>
    <property type="match status" value="1"/>
</dbReference>
<dbReference type="Gene3D" id="1.20.920.30">
    <property type="match status" value="1"/>
</dbReference>
<dbReference type="InterPro" id="IPR042219">
    <property type="entry name" value="AAA_lid_11_sf"/>
</dbReference>
<dbReference type="Pfam" id="PF12777">
    <property type="entry name" value="MT"/>
    <property type="match status" value="1"/>
</dbReference>
<dbReference type="Gene3D" id="1.10.8.740">
    <property type="match status" value="1"/>
</dbReference>
<dbReference type="eggNOG" id="KOG3595">
    <property type="taxonomic scope" value="Eukaryota"/>
</dbReference>
<dbReference type="GO" id="GO:0008569">
    <property type="term" value="F:minus-end-directed microtubule motor activity"/>
    <property type="evidence" value="ECO:0007669"/>
    <property type="project" value="InterPro"/>
</dbReference>
<evidence type="ECO:0000259" key="15">
    <source>
        <dbReference type="SMART" id="SM00382"/>
    </source>
</evidence>
<keyword evidence="10 14" id="KW-0175">Coiled coil</keyword>
<evidence type="ECO:0000313" key="17">
    <source>
        <dbReference type="Proteomes" id="UP000005666"/>
    </source>
</evidence>
<keyword evidence="12" id="KW-0206">Cytoskeleton</keyword>
<dbReference type="GO" id="GO:0005816">
    <property type="term" value="C:spindle pole body"/>
    <property type="evidence" value="ECO:0007669"/>
    <property type="project" value="UniProtKB-ARBA"/>
</dbReference>
<dbReference type="OMA" id="NERQMTR"/>
<dbReference type="GO" id="GO:0030473">
    <property type="term" value="P:nuclear migration along microtubule"/>
    <property type="evidence" value="ECO:0007669"/>
    <property type="project" value="UniProtKB-ARBA"/>
</dbReference>
<feature type="coiled-coil region" evidence="14">
    <location>
        <begin position="3225"/>
        <end position="3294"/>
    </location>
</feature>
<dbReference type="GO" id="GO:0005938">
    <property type="term" value="C:cell cortex"/>
    <property type="evidence" value="ECO:0007669"/>
    <property type="project" value="UniProtKB-ARBA"/>
</dbReference>
<evidence type="ECO:0000256" key="1">
    <source>
        <dbReference type="ARBA" id="ARBA00004245"/>
    </source>
</evidence>
<dbReference type="Pfam" id="PF12775">
    <property type="entry name" value="AAA_7"/>
    <property type="match status" value="1"/>
</dbReference>
<feature type="domain" description="AAA+ ATPase" evidence="15">
    <location>
        <begin position="2064"/>
        <end position="2162"/>
    </location>
</feature>
<dbReference type="Pfam" id="PF12781">
    <property type="entry name" value="AAA_9"/>
    <property type="match status" value="1"/>
</dbReference>
<gene>
    <name evidence="16" type="primary">TPHA0A03000</name>
    <name evidence="16" type="ordered locus">TPHA_0A03000</name>
</gene>
<dbReference type="InterPro" id="IPR035699">
    <property type="entry name" value="AAA_6"/>
</dbReference>